<dbReference type="Proteomes" id="UP001177140">
    <property type="component" value="Unassembled WGS sequence"/>
</dbReference>
<dbReference type="InterPro" id="IPR056789">
    <property type="entry name" value="LRR_R13L1-DRL21"/>
</dbReference>
<reference evidence="2" key="1">
    <citation type="submission" date="2022-03" db="EMBL/GenBank/DDBJ databases">
        <title>A functionally conserved STORR gene fusion in Papaver species that diverged 16.8 million years ago.</title>
        <authorList>
            <person name="Catania T."/>
        </authorList>
    </citation>
    <scope>NUCLEOTIDE SEQUENCE</scope>
    <source>
        <strain evidence="2">S-191538</strain>
    </source>
</reference>
<evidence type="ECO:0000313" key="3">
    <source>
        <dbReference type="Proteomes" id="UP001177140"/>
    </source>
</evidence>
<dbReference type="SUPFAM" id="SSF52047">
    <property type="entry name" value="RNI-like"/>
    <property type="match status" value="1"/>
</dbReference>
<dbReference type="PANTHER" id="PTHR47186">
    <property type="entry name" value="LEUCINE-RICH REPEAT-CONTAINING PROTEIN 57"/>
    <property type="match status" value="1"/>
</dbReference>
<feature type="domain" description="R13L1/DRL21-like LRR repeat region" evidence="1">
    <location>
        <begin position="1"/>
        <end position="136"/>
    </location>
</feature>
<dbReference type="InterPro" id="IPR032675">
    <property type="entry name" value="LRR_dom_sf"/>
</dbReference>
<proteinExistence type="predicted"/>
<comment type="caution">
    <text evidence="2">The sequence shown here is derived from an EMBL/GenBank/DDBJ whole genome shotgun (WGS) entry which is preliminary data.</text>
</comment>
<keyword evidence="3" id="KW-1185">Reference proteome</keyword>
<evidence type="ECO:0000313" key="2">
    <source>
        <dbReference type="EMBL" id="MCL7047964.1"/>
    </source>
</evidence>
<dbReference type="EMBL" id="JAJJMA010299225">
    <property type="protein sequence ID" value="MCL7047964.1"/>
    <property type="molecule type" value="Genomic_DNA"/>
</dbReference>
<evidence type="ECO:0000259" key="1">
    <source>
        <dbReference type="Pfam" id="PF25019"/>
    </source>
</evidence>
<organism evidence="2 3">
    <name type="scientific">Papaver nudicaule</name>
    <name type="common">Iceland poppy</name>
    <dbReference type="NCBI Taxonomy" id="74823"/>
    <lineage>
        <taxon>Eukaryota</taxon>
        <taxon>Viridiplantae</taxon>
        <taxon>Streptophyta</taxon>
        <taxon>Embryophyta</taxon>
        <taxon>Tracheophyta</taxon>
        <taxon>Spermatophyta</taxon>
        <taxon>Magnoliopsida</taxon>
        <taxon>Ranunculales</taxon>
        <taxon>Papaveraceae</taxon>
        <taxon>Papaveroideae</taxon>
        <taxon>Papaver</taxon>
    </lineage>
</organism>
<dbReference type="AlphaFoldDB" id="A0AA41VUW2"/>
<dbReference type="Gene3D" id="3.80.10.10">
    <property type="entry name" value="Ribonuclease Inhibitor"/>
    <property type="match status" value="2"/>
</dbReference>
<name>A0AA41VUW2_PAPNU</name>
<sequence length="355" mass="39953">LKYHNHLKDDLAIKGLGRLNSEEEAAEAELHKKYQLSALRLNFKPSDGILASSSSGRQVRQQKLETLMESVLEVLKPHPNLKKLTIYHYLGFSYPGWMGSLEALTNLRYLGLHNCSSCIELPSLGLLPSLEVLVIKYLEGLKAIGAEIYGGIEVDHTLAAFPKLTILEISDMPNLEVMELGEIVEGKGDIIMMPCLKVLKILRCPELKSLRLLTESLPSLETLRLHFLKNLSSFPSNLPSLSHLYIRSCRSLTSGQHHVYLPVAPNLTTLEIQEFHHSILHLGNIAQYRELQHLNIYANLDDSLKLIPKYVHNLTKLQDLEIYSYGTEQETGDWSILSYIPSVTLNGKKIGSKNQ</sequence>
<accession>A0AA41VUW2</accession>
<feature type="non-terminal residue" evidence="2">
    <location>
        <position position="1"/>
    </location>
</feature>
<protein>
    <recommendedName>
        <fullName evidence="1">R13L1/DRL21-like LRR repeat region domain-containing protein</fullName>
    </recommendedName>
</protein>
<dbReference type="PANTHER" id="PTHR47186:SF30">
    <property type="entry name" value="EF-HAND DOMAIN-CONTAINING PROTEIN"/>
    <property type="match status" value="1"/>
</dbReference>
<gene>
    <name evidence="2" type="ORF">MKW94_030615</name>
</gene>
<dbReference type="Pfam" id="PF25019">
    <property type="entry name" value="LRR_R13L1-DRL21"/>
    <property type="match status" value="1"/>
</dbReference>